<comment type="caution">
    <text evidence="1">The sequence shown here is derived from an EMBL/GenBank/DDBJ whole genome shotgun (WGS) entry which is preliminary data.</text>
</comment>
<feature type="non-terminal residue" evidence="1">
    <location>
        <position position="115"/>
    </location>
</feature>
<sequence length="115" mass="12950">MVMVMQAETEMERRAYARVGLLGNPSDVYGGRTVSFTVAGLWAIVRLRSSDQLLVQPHPRHDLVAFPSLHALVERLDGGGYYGDMRLLLAICRIFHNHCKQSGITLEDKNFTLSY</sequence>
<gene>
    <name evidence="1" type="ORF">CFC21_005204</name>
</gene>
<dbReference type="SUPFAM" id="SSF54211">
    <property type="entry name" value="Ribosomal protein S5 domain 2-like"/>
    <property type="match status" value="1"/>
</dbReference>
<proteinExistence type="predicted"/>
<dbReference type="Proteomes" id="UP000815260">
    <property type="component" value="Chromosome 1B"/>
</dbReference>
<name>A0A9R1INY4_WHEAT</name>
<dbReference type="InterPro" id="IPR020568">
    <property type="entry name" value="Ribosomal_Su5_D2-typ_SF"/>
</dbReference>
<dbReference type="PANTHER" id="PTHR38710">
    <property type="entry name" value="WITH PUTATIVE URIDYL PYROPHOSPHORYLASE-RELATED"/>
    <property type="match status" value="1"/>
</dbReference>
<reference evidence="1" key="2">
    <citation type="submission" date="2020-03" db="EMBL/GenBank/DDBJ databases">
        <title>The second near-complete assembly of the hexaploid bread wheat (Triticum aestivum) genome.</title>
        <authorList>
            <person name="Zimin A.V."/>
            <person name="Puiu D."/>
            <person name="Shumante A."/>
            <person name="Alonge M."/>
            <person name="Salzberg S.L."/>
        </authorList>
    </citation>
    <scope>NUCLEOTIDE SEQUENCE</scope>
    <source>
        <tissue evidence="1">Leaf</tissue>
    </source>
</reference>
<accession>A0A9R1INY4</accession>
<dbReference type="InterPro" id="IPR053034">
    <property type="entry name" value="Glucuronokinase-like"/>
</dbReference>
<dbReference type="EMBL" id="CM022212">
    <property type="protein sequence ID" value="KAF6987576.1"/>
    <property type="molecule type" value="Genomic_DNA"/>
</dbReference>
<reference evidence="1" key="1">
    <citation type="journal article" date="2017" name="Gigascience">
        <title>The first near-complete assembly of the hexaploid bread wheat genome, Triticum aestivum.</title>
        <authorList>
            <person name="Zimin A.V."/>
            <person name="Puiu D."/>
            <person name="Hall R."/>
            <person name="Kingan S."/>
            <person name="Clavijo B.J."/>
            <person name="Salzberg S.L."/>
        </authorList>
    </citation>
    <scope>NUCLEOTIDE SEQUENCE</scope>
    <source>
        <tissue evidence="1">Leaf</tissue>
    </source>
</reference>
<protein>
    <submittedName>
        <fullName evidence="1">Uncharacterized protein</fullName>
    </submittedName>
</protein>
<organism evidence="1">
    <name type="scientific">Triticum aestivum</name>
    <name type="common">Wheat</name>
    <dbReference type="NCBI Taxonomy" id="4565"/>
    <lineage>
        <taxon>Eukaryota</taxon>
        <taxon>Viridiplantae</taxon>
        <taxon>Streptophyta</taxon>
        <taxon>Embryophyta</taxon>
        <taxon>Tracheophyta</taxon>
        <taxon>Spermatophyta</taxon>
        <taxon>Magnoliopsida</taxon>
        <taxon>Liliopsida</taxon>
        <taxon>Poales</taxon>
        <taxon>Poaceae</taxon>
        <taxon>BOP clade</taxon>
        <taxon>Pooideae</taxon>
        <taxon>Triticodae</taxon>
        <taxon>Triticeae</taxon>
        <taxon>Triticinae</taxon>
        <taxon>Triticum</taxon>
    </lineage>
</organism>
<dbReference type="OrthoDB" id="1924968at2759"/>
<dbReference type="PANTHER" id="PTHR38710:SF1">
    <property type="entry name" value="WITH PUTATIVE URIDYL PYROPHOSPHORYLASE-RELATED"/>
    <property type="match status" value="1"/>
</dbReference>
<evidence type="ECO:0000313" key="1">
    <source>
        <dbReference type="EMBL" id="KAF6987576.1"/>
    </source>
</evidence>
<dbReference type="AlphaFoldDB" id="A0A9R1INY4"/>